<evidence type="ECO:0000256" key="10">
    <source>
        <dbReference type="ARBA" id="ARBA00031484"/>
    </source>
</evidence>
<accession>A0A3N2QL44</accession>
<keyword evidence="7 14" id="KW-0472">Membrane</keyword>
<gene>
    <name evidence="16" type="ORF">EAT49_19755</name>
</gene>
<evidence type="ECO:0000313" key="17">
    <source>
        <dbReference type="Proteomes" id="UP000268016"/>
    </source>
</evidence>
<evidence type="ECO:0000256" key="3">
    <source>
        <dbReference type="ARBA" id="ARBA00022475"/>
    </source>
</evidence>
<reference evidence="16 17" key="1">
    <citation type="submission" date="2018-10" db="EMBL/GenBank/DDBJ databases">
        <title>Histidinibacterium lentulum gen. nov., sp. nov., a marine bacterium from the culture broth of Picochlorum sp. 122.</title>
        <authorList>
            <person name="Wang G."/>
        </authorList>
    </citation>
    <scope>NUCLEOTIDE SEQUENCE [LARGE SCALE GENOMIC DNA]</scope>
    <source>
        <strain evidence="16 17">B17</strain>
    </source>
</reference>
<dbReference type="Proteomes" id="UP000268016">
    <property type="component" value="Unassembled WGS sequence"/>
</dbReference>
<evidence type="ECO:0000256" key="9">
    <source>
        <dbReference type="ARBA" id="ARBA00030642"/>
    </source>
</evidence>
<dbReference type="InterPro" id="IPR052029">
    <property type="entry name" value="PpiD_chaperone"/>
</dbReference>
<dbReference type="InterPro" id="IPR046357">
    <property type="entry name" value="PPIase_dom_sf"/>
</dbReference>
<evidence type="ECO:0000256" key="7">
    <source>
        <dbReference type="ARBA" id="ARBA00023136"/>
    </source>
</evidence>
<dbReference type="EMBL" id="RDRB01000014">
    <property type="protein sequence ID" value="ROT95893.1"/>
    <property type="molecule type" value="Genomic_DNA"/>
</dbReference>
<keyword evidence="4" id="KW-0997">Cell inner membrane</keyword>
<evidence type="ECO:0000256" key="6">
    <source>
        <dbReference type="ARBA" id="ARBA00022989"/>
    </source>
</evidence>
<dbReference type="SUPFAM" id="SSF54534">
    <property type="entry name" value="FKBP-like"/>
    <property type="match status" value="1"/>
</dbReference>
<keyword evidence="8" id="KW-0143">Chaperone</keyword>
<proteinExistence type="inferred from homology"/>
<evidence type="ECO:0000256" key="4">
    <source>
        <dbReference type="ARBA" id="ARBA00022519"/>
    </source>
</evidence>
<evidence type="ECO:0000259" key="15">
    <source>
        <dbReference type="Pfam" id="PF13145"/>
    </source>
</evidence>
<keyword evidence="17" id="KW-1185">Reference proteome</keyword>
<evidence type="ECO:0000256" key="1">
    <source>
        <dbReference type="ARBA" id="ARBA00004382"/>
    </source>
</evidence>
<feature type="domain" description="PpiC" evidence="15">
    <location>
        <begin position="243"/>
        <end position="362"/>
    </location>
</feature>
<comment type="caution">
    <text evidence="16">The sequence shown here is derived from an EMBL/GenBank/DDBJ whole genome shotgun (WGS) entry which is preliminary data.</text>
</comment>
<dbReference type="Pfam" id="PF13624">
    <property type="entry name" value="SurA_N_3"/>
    <property type="match status" value="1"/>
</dbReference>
<dbReference type="RefSeq" id="WP_123644041.1">
    <property type="nucleotide sequence ID" value="NZ_ML119093.1"/>
</dbReference>
<evidence type="ECO:0000256" key="5">
    <source>
        <dbReference type="ARBA" id="ARBA00022692"/>
    </source>
</evidence>
<dbReference type="PANTHER" id="PTHR47529:SF1">
    <property type="entry name" value="PERIPLASMIC CHAPERONE PPID"/>
    <property type="match status" value="1"/>
</dbReference>
<keyword evidence="3" id="KW-1003">Cell membrane</keyword>
<dbReference type="GO" id="GO:0005886">
    <property type="term" value="C:plasma membrane"/>
    <property type="evidence" value="ECO:0007669"/>
    <property type="project" value="UniProtKB-SubCell"/>
</dbReference>
<organism evidence="16 17">
    <name type="scientific">Histidinibacterium lentulum</name>
    <dbReference type="NCBI Taxonomy" id="2480588"/>
    <lineage>
        <taxon>Bacteria</taxon>
        <taxon>Pseudomonadati</taxon>
        <taxon>Pseudomonadota</taxon>
        <taxon>Alphaproteobacteria</taxon>
        <taxon>Rhodobacterales</taxon>
        <taxon>Paracoccaceae</taxon>
        <taxon>Histidinibacterium</taxon>
    </lineage>
</organism>
<evidence type="ECO:0000313" key="16">
    <source>
        <dbReference type="EMBL" id="ROT95893.1"/>
    </source>
</evidence>
<evidence type="ECO:0000256" key="12">
    <source>
        <dbReference type="ARBA" id="ARBA00040743"/>
    </source>
</evidence>
<dbReference type="Gene3D" id="3.10.50.40">
    <property type="match status" value="1"/>
</dbReference>
<keyword evidence="5 14" id="KW-0812">Transmembrane</keyword>
<dbReference type="SUPFAM" id="SSF109998">
    <property type="entry name" value="Triger factor/SurA peptide-binding domain-like"/>
    <property type="match status" value="1"/>
</dbReference>
<protein>
    <recommendedName>
        <fullName evidence="2">Parvulin-like PPIase</fullName>
    </recommendedName>
    <alternativeName>
        <fullName evidence="9">Peptidyl-prolyl cis-trans isomerase plp</fullName>
    </alternativeName>
    <alternativeName>
        <fullName evidence="12">Periplasmic chaperone PpiD</fullName>
    </alternativeName>
    <alternativeName>
        <fullName evidence="13">Periplasmic folding chaperone</fullName>
    </alternativeName>
    <alternativeName>
        <fullName evidence="10">Rotamase plp</fullName>
    </alternativeName>
</protein>
<sequence>MAQSAGKKIATWIILGLLFVGLIGFGGTSLRGNLSTVGSVGETEITVQEFARELQGQIRALEAQAGRSLPISELQTFGIDSAVLGQLIGTHVLENETIALGLSAGDEQVAAEITSAPQFRGASGAFDRETYRFALDRAGLTEAEFEESLRRDLARSLLQAAVTAGVPAPDAYAETLATWLGETRSFLWASLTEADLAEPLPEPAPADLQAHYDANTDSFLSPETRRITYAVLTPSMIVDEVTVDEDALRALYESQIDDYVRPERRLVERLVFETEESAQAAWARLEAGEIDFDALVRERGLELGSIDLGDVTEAELRDAGEAVFSIQPGAVTAPSPSPLGPALFRVNAILPAQETPFEEAREELRTELAAERARRVIEQSAEGLTDLMAGGATVEDLAERTDMELGTIELTEESAEGIAAYAAFRNAAAETSPGDFPELTELEDGGLAVIRVDEVVPPAPIPLEEARPQVSEAWRQAELRTRLLARAEEMATEIEAAGDWPDSLPVPNAETGLDRRAFVPDTPPGFLTEVFAMDEGAARALPMPGGALVVQVTGISPADLSDEDLAAAADRFAADAQAGITQDIFDVYTRSLQSRTEVQIDQSAVNAVITSFQ</sequence>
<evidence type="ECO:0000256" key="13">
    <source>
        <dbReference type="ARBA" id="ARBA00042775"/>
    </source>
</evidence>
<evidence type="ECO:0000256" key="2">
    <source>
        <dbReference type="ARBA" id="ARBA00018370"/>
    </source>
</evidence>
<keyword evidence="16" id="KW-0413">Isomerase</keyword>
<dbReference type="Gene3D" id="1.10.4030.10">
    <property type="entry name" value="Porin chaperone SurA, peptide-binding domain"/>
    <property type="match status" value="1"/>
</dbReference>
<comment type="subcellular location">
    <subcellularLocation>
        <location evidence="1">Cell inner membrane</location>
        <topology evidence="1">Single-pass type II membrane protein</topology>
        <orientation evidence="1">Periplasmic side</orientation>
    </subcellularLocation>
</comment>
<evidence type="ECO:0000256" key="8">
    <source>
        <dbReference type="ARBA" id="ARBA00023186"/>
    </source>
</evidence>
<dbReference type="InterPro" id="IPR027304">
    <property type="entry name" value="Trigger_fact/SurA_dom_sf"/>
</dbReference>
<name>A0A3N2QL44_9RHOB</name>
<evidence type="ECO:0000256" key="14">
    <source>
        <dbReference type="SAM" id="Phobius"/>
    </source>
</evidence>
<keyword evidence="6 14" id="KW-1133">Transmembrane helix</keyword>
<comment type="similarity">
    <text evidence="11">Belongs to the PpiD chaperone family.</text>
</comment>
<dbReference type="PANTHER" id="PTHR47529">
    <property type="entry name" value="PEPTIDYL-PROLYL CIS-TRANS ISOMERASE D"/>
    <property type="match status" value="1"/>
</dbReference>
<dbReference type="AlphaFoldDB" id="A0A3N2QL44"/>
<dbReference type="OrthoDB" id="9768393at2"/>
<dbReference type="InterPro" id="IPR000297">
    <property type="entry name" value="PPIase_PpiC"/>
</dbReference>
<feature type="transmembrane region" description="Helical" evidence="14">
    <location>
        <begin position="12"/>
        <end position="30"/>
    </location>
</feature>
<dbReference type="GO" id="GO:0003755">
    <property type="term" value="F:peptidyl-prolyl cis-trans isomerase activity"/>
    <property type="evidence" value="ECO:0007669"/>
    <property type="project" value="InterPro"/>
</dbReference>
<evidence type="ECO:0000256" key="11">
    <source>
        <dbReference type="ARBA" id="ARBA00038408"/>
    </source>
</evidence>
<dbReference type="Pfam" id="PF13145">
    <property type="entry name" value="Rotamase_2"/>
    <property type="match status" value="1"/>
</dbReference>